<dbReference type="InParanoid" id="A0A0C2WZ71"/>
<gene>
    <name evidence="1" type="ORF">M378DRAFT_42226</name>
</gene>
<organism evidence="1 2">
    <name type="scientific">Amanita muscaria (strain Koide BX008)</name>
    <dbReference type="NCBI Taxonomy" id="946122"/>
    <lineage>
        <taxon>Eukaryota</taxon>
        <taxon>Fungi</taxon>
        <taxon>Dikarya</taxon>
        <taxon>Basidiomycota</taxon>
        <taxon>Agaricomycotina</taxon>
        <taxon>Agaricomycetes</taxon>
        <taxon>Agaricomycetidae</taxon>
        <taxon>Agaricales</taxon>
        <taxon>Pluteineae</taxon>
        <taxon>Amanitaceae</taxon>
        <taxon>Amanita</taxon>
    </lineage>
</organism>
<feature type="non-terminal residue" evidence="1">
    <location>
        <position position="110"/>
    </location>
</feature>
<dbReference type="EMBL" id="KN818280">
    <property type="protein sequence ID" value="KIL61713.1"/>
    <property type="molecule type" value="Genomic_DNA"/>
</dbReference>
<dbReference type="OrthoDB" id="3269378at2759"/>
<evidence type="ECO:0000313" key="1">
    <source>
        <dbReference type="EMBL" id="KIL61713.1"/>
    </source>
</evidence>
<reference evidence="1 2" key="1">
    <citation type="submission" date="2014-04" db="EMBL/GenBank/DDBJ databases">
        <title>Evolutionary Origins and Diversification of the Mycorrhizal Mutualists.</title>
        <authorList>
            <consortium name="DOE Joint Genome Institute"/>
            <consortium name="Mycorrhizal Genomics Consortium"/>
            <person name="Kohler A."/>
            <person name="Kuo A."/>
            <person name="Nagy L.G."/>
            <person name="Floudas D."/>
            <person name="Copeland A."/>
            <person name="Barry K.W."/>
            <person name="Cichocki N."/>
            <person name="Veneault-Fourrey C."/>
            <person name="LaButti K."/>
            <person name="Lindquist E.A."/>
            <person name="Lipzen A."/>
            <person name="Lundell T."/>
            <person name="Morin E."/>
            <person name="Murat C."/>
            <person name="Riley R."/>
            <person name="Ohm R."/>
            <person name="Sun H."/>
            <person name="Tunlid A."/>
            <person name="Henrissat B."/>
            <person name="Grigoriev I.V."/>
            <person name="Hibbett D.S."/>
            <person name="Martin F."/>
        </authorList>
    </citation>
    <scope>NUCLEOTIDE SEQUENCE [LARGE SCALE GENOMIC DNA]</scope>
    <source>
        <strain evidence="1 2">Koide BX008</strain>
    </source>
</reference>
<dbReference type="Proteomes" id="UP000054549">
    <property type="component" value="Unassembled WGS sequence"/>
</dbReference>
<sequence>MGQANRYARYLAIVQSSGTGKSRMIEELSKKHLVIPVNLRGPRESGPGLKYLSGYPPPDKKAPTYLSGTVSQKEARVHAVAFLRVVFQVASKRIAHLCEEGKYSYDQIAD</sequence>
<keyword evidence="2" id="KW-1185">Reference proteome</keyword>
<dbReference type="HOGENOM" id="CLU_2176913_0_0_1"/>
<protein>
    <submittedName>
        <fullName evidence="1">Uncharacterized protein</fullName>
    </submittedName>
</protein>
<dbReference type="AlphaFoldDB" id="A0A0C2WZ71"/>
<accession>A0A0C2WZ71</accession>
<evidence type="ECO:0000313" key="2">
    <source>
        <dbReference type="Proteomes" id="UP000054549"/>
    </source>
</evidence>
<name>A0A0C2WZ71_AMAMK</name>
<proteinExistence type="predicted"/>